<keyword evidence="5 15" id="KW-0732">Signal</keyword>
<dbReference type="GO" id="GO:0031640">
    <property type="term" value="P:killing of cells of another organism"/>
    <property type="evidence" value="ECO:0007669"/>
    <property type="project" value="UniProtKB-KW"/>
</dbReference>
<keyword evidence="4" id="KW-0945">Host-virus interaction</keyword>
<organism evidence="17 18">
    <name type="scientific">Perilla frutescens var. hirtella</name>
    <name type="common">Perilla citriodora</name>
    <name type="synonym">Perilla setoyensis</name>
    <dbReference type="NCBI Taxonomy" id="608512"/>
    <lineage>
        <taxon>Eukaryota</taxon>
        <taxon>Viridiplantae</taxon>
        <taxon>Streptophyta</taxon>
        <taxon>Embryophyta</taxon>
        <taxon>Tracheophyta</taxon>
        <taxon>Spermatophyta</taxon>
        <taxon>Magnoliopsida</taxon>
        <taxon>eudicotyledons</taxon>
        <taxon>Gunneridae</taxon>
        <taxon>Pentapetalae</taxon>
        <taxon>asterids</taxon>
        <taxon>lamiids</taxon>
        <taxon>Lamiales</taxon>
        <taxon>Lamiaceae</taxon>
        <taxon>Nepetoideae</taxon>
        <taxon>Elsholtzieae</taxon>
        <taxon>Perilla</taxon>
    </lineage>
</organism>
<dbReference type="GO" id="GO:0050832">
    <property type="term" value="P:defense response to fungus"/>
    <property type="evidence" value="ECO:0007669"/>
    <property type="project" value="UniProtKB-KW"/>
</dbReference>
<dbReference type="InterPro" id="IPR051378">
    <property type="entry name" value="Cell2Cell_Antifungal"/>
</dbReference>
<dbReference type="EMBL" id="SDAM02000026">
    <property type="protein sequence ID" value="KAH6836146.1"/>
    <property type="molecule type" value="Genomic_DNA"/>
</dbReference>
<evidence type="ECO:0000256" key="6">
    <source>
        <dbReference type="ARBA" id="ARBA00022734"/>
    </source>
</evidence>
<dbReference type="CDD" id="cd23509">
    <property type="entry name" value="Gnk2-like"/>
    <property type="match status" value="1"/>
</dbReference>
<protein>
    <recommendedName>
        <fullName evidence="16">Gnk2-homologous domain-containing protein</fullName>
    </recommendedName>
</protein>
<reference evidence="17 18" key="1">
    <citation type="journal article" date="2021" name="Nat. Commun.">
        <title>Incipient diploidization of the medicinal plant Perilla within 10,000 years.</title>
        <authorList>
            <person name="Zhang Y."/>
            <person name="Shen Q."/>
            <person name="Leng L."/>
            <person name="Zhang D."/>
            <person name="Chen S."/>
            <person name="Shi Y."/>
            <person name="Ning Z."/>
            <person name="Chen S."/>
        </authorList>
    </citation>
    <scope>NUCLEOTIDE SEQUENCE [LARGE SCALE GENOMIC DNA]</scope>
    <source>
        <strain evidence="18">cv. PC099</strain>
    </source>
</reference>
<dbReference type="PANTHER" id="PTHR32080:SF54">
    <property type="entry name" value="GNK2-HOMOLOGOUS DOMAIN-CONTAINING PROTEIN"/>
    <property type="match status" value="1"/>
</dbReference>
<comment type="similarity">
    <text evidence="14">Belongs to the cysteine-rich repeat secretory protein family. Plasmodesmata-located proteins (PDLD) subfamily.</text>
</comment>
<keyword evidence="18" id="KW-1185">Reference proteome</keyword>
<comment type="subcellular location">
    <subcellularLocation>
        <location evidence="13">Cell junction</location>
        <location evidence="13">Plasmodesma</location>
    </subcellularLocation>
    <subcellularLocation>
        <location evidence="1">Cell membrane</location>
        <topology evidence="1">Single-pass type I membrane protein</topology>
    </subcellularLocation>
</comment>
<evidence type="ECO:0000259" key="16">
    <source>
        <dbReference type="PROSITE" id="PS51473"/>
    </source>
</evidence>
<name>A0AAD4JLP7_PERFH</name>
<keyword evidence="7" id="KW-0677">Repeat</keyword>
<evidence type="ECO:0000256" key="1">
    <source>
        <dbReference type="ARBA" id="ARBA00004251"/>
    </source>
</evidence>
<proteinExistence type="inferred from homology"/>
<evidence type="ECO:0000256" key="4">
    <source>
        <dbReference type="ARBA" id="ARBA00022581"/>
    </source>
</evidence>
<keyword evidence="3" id="KW-0295">Fungicide</keyword>
<dbReference type="GO" id="GO:0005537">
    <property type="term" value="F:D-mannose binding"/>
    <property type="evidence" value="ECO:0007669"/>
    <property type="project" value="UniProtKB-KW"/>
</dbReference>
<feature type="signal peptide" evidence="15">
    <location>
        <begin position="1"/>
        <end position="22"/>
    </location>
</feature>
<evidence type="ECO:0000256" key="3">
    <source>
        <dbReference type="ARBA" id="ARBA00022577"/>
    </source>
</evidence>
<evidence type="ECO:0000256" key="2">
    <source>
        <dbReference type="ARBA" id="ARBA00022529"/>
    </source>
</evidence>
<evidence type="ECO:0000256" key="14">
    <source>
        <dbReference type="ARBA" id="ARBA00038393"/>
    </source>
</evidence>
<evidence type="ECO:0000313" key="18">
    <source>
        <dbReference type="Proteomes" id="UP001190926"/>
    </source>
</evidence>
<evidence type="ECO:0000313" key="17">
    <source>
        <dbReference type="EMBL" id="KAH6836146.1"/>
    </source>
</evidence>
<dbReference type="Pfam" id="PF01657">
    <property type="entry name" value="Stress-antifung"/>
    <property type="match status" value="1"/>
</dbReference>
<keyword evidence="9" id="KW-0965">Cell junction</keyword>
<evidence type="ECO:0000256" key="7">
    <source>
        <dbReference type="ARBA" id="ARBA00022737"/>
    </source>
</evidence>
<evidence type="ECO:0000256" key="10">
    <source>
        <dbReference type="ARBA" id="ARBA00023022"/>
    </source>
</evidence>
<evidence type="ECO:0000256" key="12">
    <source>
        <dbReference type="ARBA" id="ARBA00023157"/>
    </source>
</evidence>
<keyword evidence="8" id="KW-0611">Plant defense</keyword>
<dbReference type="Gene3D" id="3.30.430.20">
    <property type="entry name" value="Gnk2 domain, C-X8-C-X2-C motif"/>
    <property type="match status" value="1"/>
</dbReference>
<dbReference type="GO" id="GO:0009506">
    <property type="term" value="C:plasmodesma"/>
    <property type="evidence" value="ECO:0007669"/>
    <property type="project" value="UniProtKB-SubCell"/>
</dbReference>
<sequence>MASMKIVACLIVLMSVFLVAKCTPNTSITYWRCNGNEYSQDDPYADNVEYVLADLMNVTPNAGYDYYTHSPSTTAVCYGHGTCSTALSYNDCADCLTANRASVKDICAAKIGGTVEMADCTMRYENYSF</sequence>
<keyword evidence="11" id="KW-0465">Mannose-binding</keyword>
<evidence type="ECO:0000256" key="11">
    <source>
        <dbReference type="ARBA" id="ARBA00023035"/>
    </source>
</evidence>
<accession>A0AAD4JLP7</accession>
<dbReference type="GO" id="GO:0005886">
    <property type="term" value="C:plasma membrane"/>
    <property type="evidence" value="ECO:0007669"/>
    <property type="project" value="UniProtKB-SubCell"/>
</dbReference>
<dbReference type="InterPro" id="IPR002902">
    <property type="entry name" value="GNK2"/>
</dbReference>
<evidence type="ECO:0000256" key="15">
    <source>
        <dbReference type="SAM" id="SignalP"/>
    </source>
</evidence>
<dbReference type="PANTHER" id="PTHR32080">
    <property type="entry name" value="ANTIFUNGAL PROTEIN GINKBILOBIN-2-LIKE"/>
    <property type="match status" value="1"/>
</dbReference>
<evidence type="ECO:0000256" key="9">
    <source>
        <dbReference type="ARBA" id="ARBA00022949"/>
    </source>
</evidence>
<gene>
    <name evidence="17" type="ORF">C2S53_004137</name>
</gene>
<dbReference type="AlphaFoldDB" id="A0AAD4JLP7"/>
<comment type="caution">
    <text evidence="17">The sequence shown here is derived from an EMBL/GenBank/DDBJ whole genome shotgun (WGS) entry which is preliminary data.</text>
</comment>
<dbReference type="GO" id="GO:0042742">
    <property type="term" value="P:defense response to bacterium"/>
    <property type="evidence" value="ECO:0007669"/>
    <property type="project" value="UniProtKB-KW"/>
</dbReference>
<keyword evidence="2" id="KW-0929">Antimicrobial</keyword>
<dbReference type="PROSITE" id="PS51473">
    <property type="entry name" value="GNK2"/>
    <property type="match status" value="1"/>
</dbReference>
<evidence type="ECO:0000256" key="5">
    <source>
        <dbReference type="ARBA" id="ARBA00022729"/>
    </source>
</evidence>
<feature type="chain" id="PRO_5042120245" description="Gnk2-homologous domain-containing protein" evidence="15">
    <location>
        <begin position="23"/>
        <end position="129"/>
    </location>
</feature>
<evidence type="ECO:0000256" key="13">
    <source>
        <dbReference type="ARBA" id="ARBA00024184"/>
    </source>
</evidence>
<keyword evidence="10" id="KW-0044">Antibiotic</keyword>
<dbReference type="InterPro" id="IPR038408">
    <property type="entry name" value="GNK2_sf"/>
</dbReference>
<keyword evidence="12" id="KW-1015">Disulfide bond</keyword>
<evidence type="ECO:0000256" key="8">
    <source>
        <dbReference type="ARBA" id="ARBA00022821"/>
    </source>
</evidence>
<dbReference type="Proteomes" id="UP001190926">
    <property type="component" value="Unassembled WGS sequence"/>
</dbReference>
<feature type="domain" description="Gnk2-homologous" evidence="16">
    <location>
        <begin position="26"/>
        <end position="129"/>
    </location>
</feature>
<keyword evidence="6" id="KW-0430">Lectin</keyword>